<keyword evidence="1" id="KW-0677">Repeat</keyword>
<evidence type="ECO:0000256" key="1">
    <source>
        <dbReference type="ARBA" id="ARBA00022737"/>
    </source>
</evidence>
<dbReference type="SUPFAM" id="SSF49854">
    <property type="entry name" value="Spermadhesin, CUB domain"/>
    <property type="match status" value="1"/>
</dbReference>
<dbReference type="Proteomes" id="UP000034805">
    <property type="component" value="Unassembled WGS sequence"/>
</dbReference>
<dbReference type="InterPro" id="IPR035914">
    <property type="entry name" value="Sperma_CUB_dom_sf"/>
</dbReference>
<keyword evidence="2" id="KW-1015">Disulfide bond</keyword>
<organism evidence="5 6">
    <name type="scientific">Scleropages formosus</name>
    <name type="common">Asian bonytongue</name>
    <name type="synonym">Osteoglossum formosum</name>
    <dbReference type="NCBI Taxonomy" id="113540"/>
    <lineage>
        <taxon>Eukaryota</taxon>
        <taxon>Metazoa</taxon>
        <taxon>Chordata</taxon>
        <taxon>Craniata</taxon>
        <taxon>Vertebrata</taxon>
        <taxon>Euteleostomi</taxon>
        <taxon>Actinopterygii</taxon>
        <taxon>Neopterygii</taxon>
        <taxon>Teleostei</taxon>
        <taxon>Osteoglossocephala</taxon>
        <taxon>Osteoglossomorpha</taxon>
        <taxon>Osteoglossiformes</taxon>
        <taxon>Osteoglossidae</taxon>
        <taxon>Scleropages</taxon>
    </lineage>
</organism>
<sequence length="130" mass="14221">MPLCRFALPILQLSADDGCGGTLRGQSGVITSPNYPQDYNNNADCTWTVLAEPGDTIALVFTDFQLEDDYDVLEISGTEGSSQWQVATDGVLCGRGVRMELKMPLHVEEVNCFVFCVDRGHWGDSRLGMA</sequence>
<evidence type="ECO:0000256" key="3">
    <source>
        <dbReference type="PROSITE-ProRule" id="PRU00059"/>
    </source>
</evidence>
<feature type="domain" description="CUB" evidence="4">
    <location>
        <begin position="19"/>
        <end position="95"/>
    </location>
</feature>
<evidence type="ECO:0000256" key="2">
    <source>
        <dbReference type="ARBA" id="ARBA00023157"/>
    </source>
</evidence>
<evidence type="ECO:0000259" key="4">
    <source>
        <dbReference type="PROSITE" id="PS01180"/>
    </source>
</evidence>
<dbReference type="InterPro" id="IPR000859">
    <property type="entry name" value="CUB_dom"/>
</dbReference>
<comment type="caution">
    <text evidence="5">The sequence shown here is derived from an EMBL/GenBank/DDBJ whole genome shotgun (WGS) entry which is preliminary data.</text>
</comment>
<dbReference type="PANTHER" id="PTHR24251:SF37">
    <property type="entry name" value="CUB DOMAIN-CONTAINING PROTEIN"/>
    <property type="match status" value="1"/>
</dbReference>
<evidence type="ECO:0000313" key="6">
    <source>
        <dbReference type="Proteomes" id="UP000034805"/>
    </source>
</evidence>
<dbReference type="PANTHER" id="PTHR24251">
    <property type="entry name" value="OVOCHYMASE-RELATED"/>
    <property type="match status" value="1"/>
</dbReference>
<reference evidence="5 6" key="1">
    <citation type="submission" date="2015-08" db="EMBL/GenBank/DDBJ databases">
        <title>The genome of the Asian arowana (Scleropages formosus).</title>
        <authorList>
            <person name="Tan M.H."/>
            <person name="Gan H.M."/>
            <person name="Croft L.J."/>
            <person name="Austin C.M."/>
        </authorList>
    </citation>
    <scope>NUCLEOTIDE SEQUENCE [LARGE SCALE GENOMIC DNA]</scope>
    <source>
        <strain evidence="5">Aro1</strain>
    </source>
</reference>
<dbReference type="AlphaFoldDB" id="A0A0N8K2W5"/>
<dbReference type="PROSITE" id="PS01180">
    <property type="entry name" value="CUB"/>
    <property type="match status" value="1"/>
</dbReference>
<evidence type="ECO:0000313" key="5">
    <source>
        <dbReference type="EMBL" id="KPP78873.1"/>
    </source>
</evidence>
<dbReference type="CDD" id="cd00041">
    <property type="entry name" value="CUB"/>
    <property type="match status" value="1"/>
</dbReference>
<protein>
    <recommendedName>
        <fullName evidence="4">CUB domain-containing protein</fullName>
    </recommendedName>
</protein>
<dbReference type="EMBL" id="JARO02000350">
    <property type="protein sequence ID" value="KPP78873.1"/>
    <property type="molecule type" value="Genomic_DNA"/>
</dbReference>
<dbReference type="SMART" id="SM00042">
    <property type="entry name" value="CUB"/>
    <property type="match status" value="1"/>
</dbReference>
<name>A0A0N8K2W5_SCLFO</name>
<dbReference type="Pfam" id="PF00431">
    <property type="entry name" value="CUB"/>
    <property type="match status" value="1"/>
</dbReference>
<accession>A0A0N8K2W5</accession>
<dbReference type="Gene3D" id="2.60.120.290">
    <property type="entry name" value="Spermadhesin, CUB domain"/>
    <property type="match status" value="1"/>
</dbReference>
<proteinExistence type="predicted"/>
<gene>
    <name evidence="5" type="ORF">Z043_101591</name>
</gene>
<comment type="caution">
    <text evidence="3">Lacks conserved residue(s) required for the propagation of feature annotation.</text>
</comment>